<feature type="transmembrane region" description="Helical" evidence="1">
    <location>
        <begin position="6"/>
        <end position="30"/>
    </location>
</feature>
<reference evidence="2" key="1">
    <citation type="submission" date="2020-05" db="EMBL/GenBank/DDBJ databases">
        <authorList>
            <person name="Chiriac C."/>
            <person name="Salcher M."/>
            <person name="Ghai R."/>
            <person name="Kavagutti S V."/>
        </authorList>
    </citation>
    <scope>NUCLEOTIDE SEQUENCE</scope>
</reference>
<gene>
    <name evidence="2" type="ORF">UFOVP24_46</name>
</gene>
<evidence type="ECO:0000313" key="2">
    <source>
        <dbReference type="EMBL" id="CAB4241063.1"/>
    </source>
</evidence>
<proteinExistence type="predicted"/>
<keyword evidence="1" id="KW-0472">Membrane</keyword>
<organism evidence="2">
    <name type="scientific">uncultured Caudovirales phage</name>
    <dbReference type="NCBI Taxonomy" id="2100421"/>
    <lineage>
        <taxon>Viruses</taxon>
        <taxon>Duplodnaviria</taxon>
        <taxon>Heunggongvirae</taxon>
        <taxon>Uroviricota</taxon>
        <taxon>Caudoviricetes</taxon>
        <taxon>Peduoviridae</taxon>
        <taxon>Maltschvirus</taxon>
        <taxon>Maltschvirus maltsch</taxon>
    </lineage>
</organism>
<keyword evidence="1" id="KW-1133">Transmembrane helix</keyword>
<dbReference type="EMBL" id="LR797817">
    <property type="protein sequence ID" value="CAB4241063.1"/>
    <property type="molecule type" value="Genomic_DNA"/>
</dbReference>
<evidence type="ECO:0000256" key="1">
    <source>
        <dbReference type="SAM" id="Phobius"/>
    </source>
</evidence>
<name>A0A6J5T8E8_9CAUD</name>
<sequence>MGEIIVTILVLFVGALIGVAGVVLLLYIFAD</sequence>
<protein>
    <submittedName>
        <fullName evidence="2">Uncharacterized protein</fullName>
    </submittedName>
</protein>
<keyword evidence="1" id="KW-0812">Transmembrane</keyword>
<accession>A0A6J5T8E8</accession>